<dbReference type="Proteomes" id="UP000886998">
    <property type="component" value="Unassembled WGS sequence"/>
</dbReference>
<keyword evidence="2" id="KW-1185">Reference proteome</keyword>
<dbReference type="AlphaFoldDB" id="A0A8X7C387"/>
<protein>
    <submittedName>
        <fullName evidence="1">Uncharacterized protein</fullName>
    </submittedName>
</protein>
<name>A0A8X7C387_9ARAC</name>
<comment type="caution">
    <text evidence="1">The sequence shown here is derived from an EMBL/GenBank/DDBJ whole genome shotgun (WGS) entry which is preliminary data.</text>
</comment>
<reference evidence="1" key="1">
    <citation type="submission" date="2020-08" db="EMBL/GenBank/DDBJ databases">
        <title>Multicomponent nature underlies the extraordinary mechanical properties of spider dragline silk.</title>
        <authorList>
            <person name="Kono N."/>
            <person name="Nakamura H."/>
            <person name="Mori M."/>
            <person name="Yoshida Y."/>
            <person name="Ohtoshi R."/>
            <person name="Malay A.D."/>
            <person name="Moran D.A.P."/>
            <person name="Tomita M."/>
            <person name="Numata K."/>
            <person name="Arakawa K."/>
        </authorList>
    </citation>
    <scope>NUCLEOTIDE SEQUENCE</scope>
</reference>
<accession>A0A8X7C387</accession>
<evidence type="ECO:0000313" key="1">
    <source>
        <dbReference type="EMBL" id="GFY53850.1"/>
    </source>
</evidence>
<sequence length="158" mass="18258">MDNPSEHKSEKKRNKAFCSVWRVVFPRAILMRSTTRTEASHYLGPKKTPISEDPFRSRCILKENIFKEAVDPSAIKAFPAHPPITPRTMIASFRFLPEGVGICGGRPPFLTVNYSSRRVILCHRAWSFSQGSELRERIDKALRNFRDRIPTESRRKPF</sequence>
<proteinExistence type="predicted"/>
<evidence type="ECO:0000313" key="2">
    <source>
        <dbReference type="Proteomes" id="UP000886998"/>
    </source>
</evidence>
<dbReference type="OrthoDB" id="10362938at2759"/>
<dbReference type="EMBL" id="BMAV01009527">
    <property type="protein sequence ID" value="GFY53850.1"/>
    <property type="molecule type" value="Genomic_DNA"/>
</dbReference>
<gene>
    <name evidence="1" type="ORF">TNIN_334081</name>
</gene>
<organism evidence="1 2">
    <name type="scientific">Trichonephila inaurata madagascariensis</name>
    <dbReference type="NCBI Taxonomy" id="2747483"/>
    <lineage>
        <taxon>Eukaryota</taxon>
        <taxon>Metazoa</taxon>
        <taxon>Ecdysozoa</taxon>
        <taxon>Arthropoda</taxon>
        <taxon>Chelicerata</taxon>
        <taxon>Arachnida</taxon>
        <taxon>Araneae</taxon>
        <taxon>Araneomorphae</taxon>
        <taxon>Entelegynae</taxon>
        <taxon>Araneoidea</taxon>
        <taxon>Nephilidae</taxon>
        <taxon>Trichonephila</taxon>
        <taxon>Trichonephila inaurata</taxon>
    </lineage>
</organism>